<dbReference type="Pfam" id="PF13409">
    <property type="entry name" value="GST_N_2"/>
    <property type="match status" value="1"/>
</dbReference>
<dbReference type="InterPro" id="IPR036249">
    <property type="entry name" value="Thioredoxin-like_sf"/>
</dbReference>
<dbReference type="Proteomes" id="UP001500279">
    <property type="component" value="Unassembled WGS sequence"/>
</dbReference>
<protein>
    <submittedName>
        <fullName evidence="2">Glutathione S-transferase</fullName>
    </submittedName>
</protein>
<feature type="domain" description="GST N-terminal" evidence="1">
    <location>
        <begin position="1"/>
        <end position="81"/>
    </location>
</feature>
<proteinExistence type="predicted"/>
<dbReference type="Gene3D" id="1.20.1050.10">
    <property type="match status" value="1"/>
</dbReference>
<organism evidence="2 3">
    <name type="scientific">Ideonella azotifigens</name>
    <dbReference type="NCBI Taxonomy" id="513160"/>
    <lineage>
        <taxon>Bacteria</taxon>
        <taxon>Pseudomonadati</taxon>
        <taxon>Pseudomonadota</taxon>
        <taxon>Betaproteobacteria</taxon>
        <taxon>Burkholderiales</taxon>
        <taxon>Sphaerotilaceae</taxon>
        <taxon>Ideonella</taxon>
    </lineage>
</organism>
<keyword evidence="3" id="KW-1185">Reference proteome</keyword>
<dbReference type="InterPro" id="IPR004045">
    <property type="entry name" value="Glutathione_S-Trfase_N"/>
</dbReference>
<dbReference type="EMBL" id="BAAAEW010000012">
    <property type="protein sequence ID" value="GAA0750752.1"/>
    <property type="molecule type" value="Genomic_DNA"/>
</dbReference>
<reference evidence="3" key="1">
    <citation type="journal article" date="2019" name="Int. J. Syst. Evol. Microbiol.">
        <title>The Global Catalogue of Microorganisms (GCM) 10K type strain sequencing project: providing services to taxonomists for standard genome sequencing and annotation.</title>
        <authorList>
            <consortium name="The Broad Institute Genomics Platform"/>
            <consortium name="The Broad Institute Genome Sequencing Center for Infectious Disease"/>
            <person name="Wu L."/>
            <person name="Ma J."/>
        </authorList>
    </citation>
    <scope>NUCLEOTIDE SEQUENCE [LARGE SCALE GENOMIC DNA]</scope>
    <source>
        <strain evidence="3">JCM 15503</strain>
    </source>
</reference>
<evidence type="ECO:0000313" key="2">
    <source>
        <dbReference type="EMBL" id="GAA0750752.1"/>
    </source>
</evidence>
<dbReference type="InterPro" id="IPR036282">
    <property type="entry name" value="Glutathione-S-Trfase_C_sf"/>
</dbReference>
<dbReference type="PROSITE" id="PS50404">
    <property type="entry name" value="GST_NTER"/>
    <property type="match status" value="1"/>
</dbReference>
<gene>
    <name evidence="2" type="ORF">GCM10009107_22900</name>
</gene>
<accession>A0ABP3V7G3</accession>
<dbReference type="Gene3D" id="3.40.30.10">
    <property type="entry name" value="Glutaredoxin"/>
    <property type="match status" value="1"/>
</dbReference>
<evidence type="ECO:0000259" key="1">
    <source>
        <dbReference type="PROSITE" id="PS50404"/>
    </source>
</evidence>
<comment type="caution">
    <text evidence="2">The sequence shown here is derived from an EMBL/GenBank/DDBJ whole genome shotgun (WGS) entry which is preliminary data.</text>
</comment>
<dbReference type="PANTHER" id="PTHR44051">
    <property type="entry name" value="GLUTATHIONE S-TRANSFERASE-RELATED"/>
    <property type="match status" value="1"/>
</dbReference>
<dbReference type="RefSeq" id="WP_141289907.1">
    <property type="nucleotide sequence ID" value="NZ_BAAAEW010000012.1"/>
</dbReference>
<dbReference type="PANTHER" id="PTHR44051:SF8">
    <property type="entry name" value="GLUTATHIONE S-TRANSFERASE GSTA"/>
    <property type="match status" value="1"/>
</dbReference>
<sequence>MHTLFGFPGSGSAAVELALHRCALPFELVNAASWAPESAREQLAAANPLQQIPTLRLPGGAVMTESAAILIQLGLEHPGSGLLPGTPAERAQTVRGLVYIAANCYSAISITDYPERWLDGFKDGEAPLRRGSRSQLHHHWTLFADQFMPLAATQPFLGGAQPGALDFLAVVVSRWSGTRRAMHQHRPAFSELLQRIEADPLVAEIFQLHFPKPAPLHD</sequence>
<dbReference type="CDD" id="cd03057">
    <property type="entry name" value="GST_N_Beta"/>
    <property type="match status" value="1"/>
</dbReference>
<dbReference type="SUPFAM" id="SSF47616">
    <property type="entry name" value="GST C-terminal domain-like"/>
    <property type="match status" value="1"/>
</dbReference>
<dbReference type="SUPFAM" id="SSF52833">
    <property type="entry name" value="Thioredoxin-like"/>
    <property type="match status" value="1"/>
</dbReference>
<name>A0ABP3V7G3_9BURK</name>
<evidence type="ECO:0000313" key="3">
    <source>
        <dbReference type="Proteomes" id="UP001500279"/>
    </source>
</evidence>